<feature type="transmembrane region" description="Helical" evidence="1">
    <location>
        <begin position="75"/>
        <end position="97"/>
    </location>
</feature>
<keyword evidence="1" id="KW-0812">Transmembrane</keyword>
<keyword evidence="1" id="KW-0472">Membrane</keyword>
<evidence type="ECO:0008006" key="4">
    <source>
        <dbReference type="Google" id="ProtNLM"/>
    </source>
</evidence>
<evidence type="ECO:0000313" key="2">
    <source>
        <dbReference type="EMBL" id="ALB28826.1"/>
    </source>
</evidence>
<keyword evidence="1" id="KW-1133">Transmembrane helix</keyword>
<dbReference type="EMBL" id="CP012559">
    <property type="protein sequence ID" value="ALB28826.1"/>
    <property type="molecule type" value="Genomic_DNA"/>
</dbReference>
<dbReference type="RefSeq" id="WP_041499909.1">
    <property type="nucleotide sequence ID" value="NZ_BJDV01000013.1"/>
</dbReference>
<evidence type="ECO:0000256" key="1">
    <source>
        <dbReference type="SAM" id="Phobius"/>
    </source>
</evidence>
<dbReference type="Proteomes" id="UP000061546">
    <property type="component" value="Chromosome"/>
</dbReference>
<dbReference type="KEGG" id="lhi:JP39_05310"/>
<proteinExistence type="predicted"/>
<gene>
    <name evidence="2" type="ORF">JP39_05310</name>
</gene>
<reference evidence="2 3" key="1">
    <citation type="submission" date="2015-08" db="EMBL/GenBank/DDBJ databases">
        <title>Genomic sequence of Lactobacillus heilongjiangensis DSM 28069, isolated from Chinese traditional pickle.</title>
        <authorList>
            <person name="Jiang X."/>
            <person name="Zheng B."/>
            <person name="Cheng H."/>
        </authorList>
    </citation>
    <scope>NUCLEOTIDE SEQUENCE [LARGE SCALE GENOMIC DNA]</scope>
    <source>
        <strain evidence="2 3">DSM 28069</strain>
    </source>
</reference>
<name>A0A0K2LBZ8_9LACO</name>
<feature type="transmembrane region" description="Helical" evidence="1">
    <location>
        <begin position="31"/>
        <end position="55"/>
    </location>
</feature>
<protein>
    <recommendedName>
        <fullName evidence="4">Poly-beta-1,6-N-acetyl-D-glucosamine biosynthesis protein PgaD</fullName>
    </recommendedName>
</protein>
<dbReference type="OrthoDB" id="5244771at2"/>
<evidence type="ECO:0000313" key="3">
    <source>
        <dbReference type="Proteomes" id="UP000061546"/>
    </source>
</evidence>
<dbReference type="STRING" id="1074467.JP39_05310"/>
<dbReference type="AlphaFoldDB" id="A0A0K2LBZ8"/>
<organism evidence="2 3">
    <name type="scientific">Companilactobacillus heilongjiangensis</name>
    <dbReference type="NCBI Taxonomy" id="1074467"/>
    <lineage>
        <taxon>Bacteria</taxon>
        <taxon>Bacillati</taxon>
        <taxon>Bacillota</taxon>
        <taxon>Bacilli</taxon>
        <taxon>Lactobacillales</taxon>
        <taxon>Lactobacillaceae</taxon>
        <taxon>Companilactobacillus</taxon>
    </lineage>
</organism>
<sequence length="170" mass="20580">MRSRKNIDSMQNYIHDAFFERGHWLLKIRQTLVTVLSWIIMVIPIYWTLSMTVFVSDNLKGQPWSTPEGKDLFNFFGHFLTNAFIVLAIITVSFTLYNNYYTKNHVKRHAIYNEKKLFARREAIKDFYTLKFGDRYYRRNDIRYYIITPENNFEIKTIDKIYSKFEDAKL</sequence>
<accession>A0A0K2LBZ8</accession>
<keyword evidence="3" id="KW-1185">Reference proteome</keyword>